<reference evidence="6 7" key="1">
    <citation type="submission" date="2017-04" db="EMBL/GenBank/DDBJ databases">
        <authorList>
            <person name="Afonso C.L."/>
            <person name="Miller P.J."/>
            <person name="Scott M.A."/>
            <person name="Spackman E."/>
            <person name="Goraichik I."/>
            <person name="Dimitrov K.M."/>
            <person name="Suarez D.L."/>
            <person name="Swayne D.E."/>
        </authorList>
    </citation>
    <scope>NUCLEOTIDE SEQUENCE [LARGE SCALE GENOMIC DNA]</scope>
    <source>
        <strain evidence="6 7">DSM 26133</strain>
    </source>
</reference>
<dbReference type="SMART" id="SM00028">
    <property type="entry name" value="TPR"/>
    <property type="match status" value="9"/>
</dbReference>
<evidence type="ECO:0000256" key="2">
    <source>
        <dbReference type="ARBA" id="ARBA00022803"/>
    </source>
</evidence>
<dbReference type="Pfam" id="PF13374">
    <property type="entry name" value="TPR_10"/>
    <property type="match status" value="1"/>
</dbReference>
<feature type="repeat" description="TPR" evidence="3">
    <location>
        <begin position="349"/>
        <end position="382"/>
    </location>
</feature>
<dbReference type="PANTHER" id="PTHR45641:SF19">
    <property type="entry name" value="NEPHROCYSTIN-3"/>
    <property type="match status" value="1"/>
</dbReference>
<dbReference type="SUPFAM" id="SSF48452">
    <property type="entry name" value="TPR-like"/>
    <property type="match status" value="2"/>
</dbReference>
<dbReference type="Proteomes" id="UP000192472">
    <property type="component" value="Unassembled WGS sequence"/>
</dbReference>
<feature type="chain" id="PRO_5013117157" evidence="4">
    <location>
        <begin position="22"/>
        <end position="967"/>
    </location>
</feature>
<feature type="signal peptide" evidence="4">
    <location>
        <begin position="1"/>
        <end position="21"/>
    </location>
</feature>
<protein>
    <submittedName>
        <fullName evidence="6">Tetratricopeptide repeat-containing protein</fullName>
    </submittedName>
</protein>
<keyword evidence="4" id="KW-0732">Signal</keyword>
<dbReference type="Pfam" id="PF13424">
    <property type="entry name" value="TPR_12"/>
    <property type="match status" value="2"/>
</dbReference>
<gene>
    <name evidence="6" type="ORF">SAMN04488029_0114</name>
</gene>
<sequence>MHHFTFLVLLVLLVSTPKTLAQTCLQKMDSVYHFKYSEPEKARFYATALLEDLDSGRCVTELGLAALYNNIGLSLWEISEKKKGLDALLRGLHEELKTKPETHPDLLGLYYNLSTFYRESANFRAAQESLDKAEHIITRHFANDQKKKVGFLYNKGVYNREKGDFSESVDALENAIDLINNPSDSTQIALQIELGTTYRNFGDMAQSEATLIKAIQAAEGNQELLLLRAIDRLSALMIELGDFSDSETYLLENLALKDSLFSSRPILKLETYNNLSILYYQLNDLESAEKYIAMGLDENKDIRSVKPKLLNNLATIYMREGKLDEAEKYFNESAEDFQEIYGSINPDYATTLSNLAGIYKLRGELNRALDTYSKVLDMDRAIYGTNHPTYATSLSNVGLLYMQFGSMGLAKKLLNQAKQIRLKTLGGYHPLYIKTVNDLAIYHLIAKDTLAAMDAFDHALDAEIHHMHDIFPVLTDNQRKLYFNETRSNIERYCALAFQPSFVHTPYAIHAVNHFINTKGMLFYASEKMRRIILASGDEAIIKTYNTWREEKYLLAQAYLLTKEEREKQGLDIEEMEVYCANLEKELAQTFHVFLEEERSAYHTWEEISEVIPDSTAMIDIIQYRNYHAKVVDQKLDQGFEDQAHYVAFIIKKDSVIEAVTWDRAIDFEKGLKLYNNAIKFGIKDKLTYKIFWEPIQTHLSDVKRVYLSPDGIYHKLNPAILYDNDNQKYVADKINISNITSGKDLIYKENKPLIREARIVGNPDFSNVQTEYMQLKQLAGAEEEAKDITKILDVRKWHTESYYFAEATEDQIKAFQNPGVIHIATHGFFKDDPENVDPLHSSGIFLSKKEGSSNDGILTAYEAMNLQLDQTSLVVLAACETGLGTVKNGEGVFGLQRAFLVAGADNVLISLVKINDQAARRFMNLLYEQLRDLENPQQAFFKARALYRQEDENPYNWGAYILVTKG</sequence>
<keyword evidence="2 3" id="KW-0802">TPR repeat</keyword>
<dbReference type="Gene3D" id="1.25.40.10">
    <property type="entry name" value="Tetratricopeptide repeat domain"/>
    <property type="match status" value="3"/>
</dbReference>
<evidence type="ECO:0000256" key="1">
    <source>
        <dbReference type="ARBA" id="ARBA00022737"/>
    </source>
</evidence>
<dbReference type="PANTHER" id="PTHR45641">
    <property type="entry name" value="TETRATRICOPEPTIDE REPEAT PROTEIN (AFU_ORTHOLOGUE AFUA_6G03870)"/>
    <property type="match status" value="1"/>
</dbReference>
<dbReference type="STRING" id="692418.SAMN04488029_0114"/>
<proteinExistence type="predicted"/>
<evidence type="ECO:0000313" key="7">
    <source>
        <dbReference type="Proteomes" id="UP000192472"/>
    </source>
</evidence>
<dbReference type="InterPro" id="IPR019734">
    <property type="entry name" value="TPR_rpt"/>
</dbReference>
<feature type="domain" description="CHAT" evidence="5">
    <location>
        <begin position="689"/>
        <end position="964"/>
    </location>
</feature>
<dbReference type="EMBL" id="FWYF01000001">
    <property type="protein sequence ID" value="SMD31777.1"/>
    <property type="molecule type" value="Genomic_DNA"/>
</dbReference>
<evidence type="ECO:0000256" key="4">
    <source>
        <dbReference type="SAM" id="SignalP"/>
    </source>
</evidence>
<organism evidence="6 7">
    <name type="scientific">Reichenbachiella faecimaris</name>
    <dbReference type="NCBI Taxonomy" id="692418"/>
    <lineage>
        <taxon>Bacteria</taxon>
        <taxon>Pseudomonadati</taxon>
        <taxon>Bacteroidota</taxon>
        <taxon>Cytophagia</taxon>
        <taxon>Cytophagales</taxon>
        <taxon>Reichenbachiellaceae</taxon>
        <taxon>Reichenbachiella</taxon>
    </lineage>
</organism>
<dbReference type="Pfam" id="PF12770">
    <property type="entry name" value="CHAT"/>
    <property type="match status" value="1"/>
</dbReference>
<dbReference type="PROSITE" id="PS50005">
    <property type="entry name" value="TPR"/>
    <property type="match status" value="1"/>
</dbReference>
<evidence type="ECO:0000313" key="6">
    <source>
        <dbReference type="EMBL" id="SMD31777.1"/>
    </source>
</evidence>
<keyword evidence="1" id="KW-0677">Repeat</keyword>
<name>A0A1W2G524_REIFA</name>
<dbReference type="InterPro" id="IPR011990">
    <property type="entry name" value="TPR-like_helical_dom_sf"/>
</dbReference>
<dbReference type="InterPro" id="IPR024983">
    <property type="entry name" value="CHAT_dom"/>
</dbReference>
<dbReference type="AlphaFoldDB" id="A0A1W2G524"/>
<evidence type="ECO:0000259" key="5">
    <source>
        <dbReference type="Pfam" id="PF12770"/>
    </source>
</evidence>
<keyword evidence="7" id="KW-1185">Reference proteome</keyword>
<accession>A0A1W2G524</accession>
<evidence type="ECO:0000256" key="3">
    <source>
        <dbReference type="PROSITE-ProRule" id="PRU00339"/>
    </source>
</evidence>